<dbReference type="SUPFAM" id="SSF50952">
    <property type="entry name" value="Soluble quinoprotein glucose dehydrogenase"/>
    <property type="match status" value="1"/>
</dbReference>
<organism evidence="3 4">
    <name type="scientific">Eiseniibacteriota bacterium</name>
    <dbReference type="NCBI Taxonomy" id="2212470"/>
    <lineage>
        <taxon>Bacteria</taxon>
        <taxon>Candidatus Eiseniibacteriota</taxon>
    </lineage>
</organism>
<dbReference type="InterPro" id="IPR011041">
    <property type="entry name" value="Quinoprot_gluc/sorb_DH_b-prop"/>
</dbReference>
<dbReference type="Proteomes" id="UP000320913">
    <property type="component" value="Unassembled WGS sequence"/>
</dbReference>
<evidence type="ECO:0000313" key="4">
    <source>
        <dbReference type="Proteomes" id="UP000320913"/>
    </source>
</evidence>
<accession>A0A538T2H2</accession>
<feature type="compositionally biased region" description="Low complexity" evidence="1">
    <location>
        <begin position="1"/>
        <end position="10"/>
    </location>
</feature>
<dbReference type="InterPro" id="IPR011042">
    <property type="entry name" value="6-blade_b-propeller_TolB-like"/>
</dbReference>
<dbReference type="EMBL" id="VBOV01000152">
    <property type="protein sequence ID" value="TMQ57818.1"/>
    <property type="molecule type" value="Genomic_DNA"/>
</dbReference>
<gene>
    <name evidence="3" type="ORF">E6K75_06205</name>
</gene>
<comment type="caution">
    <text evidence="3">The sequence shown here is derived from an EMBL/GenBank/DDBJ whole genome shotgun (WGS) entry which is preliminary data.</text>
</comment>
<protein>
    <submittedName>
        <fullName evidence="3">PQQ-dependent sugar dehydrogenase</fullName>
    </submittedName>
</protein>
<evidence type="ECO:0000313" key="3">
    <source>
        <dbReference type="EMBL" id="TMQ57818.1"/>
    </source>
</evidence>
<dbReference type="PANTHER" id="PTHR19328">
    <property type="entry name" value="HEDGEHOG-INTERACTING PROTEIN"/>
    <property type="match status" value="1"/>
</dbReference>
<proteinExistence type="predicted"/>
<feature type="domain" description="Glucose/Sorbosone dehydrogenase" evidence="2">
    <location>
        <begin position="70"/>
        <end position="375"/>
    </location>
</feature>
<sequence>MPCGSSSASSRARRSPDRGGIRSAPVLPVNRTLLLAFLLIATSCGGKQTPRPGLPSGNASIQARLLVNGLDQPVDLQAAPGDTDRLFIVQKTGAIRVFAADSLVPRVFLDIASRVSNGSEQGLLGLAFHPQFQTNRRFYVDYTDRNGDTHVVEFLASATMDTASAAEREILFVSQPAANHNGGQIAFGPDGYLYIALGDGGGAGDTYHNGQNLGSLLAKLLRVNVDMGSPYSIPPDNPFVSRPGAKGETWDYGLRNPWRFSFDRLSGDLYIADVGQNLWEEVDYEPHHTGGRNYGWSIMEGMHCYGSATCNQTGLTLPVVEYGHQDGCSITGGYVYRGTEIPELAGTYFYGDYCTGIVRSFRIDQGKVVNPQDWTSSLRTSSGGRMAGLSSFGQDGHGEIYLVLLTGEVYQIVRK</sequence>
<dbReference type="Gene3D" id="2.120.10.30">
    <property type="entry name" value="TolB, C-terminal domain"/>
    <property type="match status" value="1"/>
</dbReference>
<dbReference type="InterPro" id="IPR012938">
    <property type="entry name" value="Glc/Sorbosone_DH"/>
</dbReference>
<name>A0A538T2H2_UNCEI</name>
<dbReference type="AlphaFoldDB" id="A0A538T2H2"/>
<evidence type="ECO:0000259" key="2">
    <source>
        <dbReference type="Pfam" id="PF07995"/>
    </source>
</evidence>
<feature type="region of interest" description="Disordered" evidence="1">
    <location>
        <begin position="1"/>
        <end position="23"/>
    </location>
</feature>
<reference evidence="3 4" key="1">
    <citation type="journal article" date="2019" name="Nat. Microbiol.">
        <title>Mediterranean grassland soil C-N compound turnover is dependent on rainfall and depth, and is mediated by genomically divergent microorganisms.</title>
        <authorList>
            <person name="Diamond S."/>
            <person name="Andeer P.F."/>
            <person name="Li Z."/>
            <person name="Crits-Christoph A."/>
            <person name="Burstein D."/>
            <person name="Anantharaman K."/>
            <person name="Lane K.R."/>
            <person name="Thomas B.C."/>
            <person name="Pan C."/>
            <person name="Northen T.R."/>
            <person name="Banfield J.F."/>
        </authorList>
    </citation>
    <scope>NUCLEOTIDE SEQUENCE [LARGE SCALE GENOMIC DNA]</scope>
    <source>
        <strain evidence="3">WS_5</strain>
    </source>
</reference>
<dbReference type="Pfam" id="PF07995">
    <property type="entry name" value="GSDH"/>
    <property type="match status" value="1"/>
</dbReference>
<dbReference type="PANTHER" id="PTHR19328:SF75">
    <property type="entry name" value="ALDOSE SUGAR DEHYDROGENASE YLII"/>
    <property type="match status" value="1"/>
</dbReference>
<evidence type="ECO:0000256" key="1">
    <source>
        <dbReference type="SAM" id="MobiDB-lite"/>
    </source>
</evidence>